<dbReference type="GO" id="GO:0071038">
    <property type="term" value="P:TRAMP-dependent tRNA surveillance pathway"/>
    <property type="evidence" value="ECO:0007669"/>
    <property type="project" value="TreeGrafter"/>
</dbReference>
<evidence type="ECO:0000256" key="9">
    <source>
        <dbReference type="PROSITE-ProRule" id="PRU00047"/>
    </source>
</evidence>
<dbReference type="GO" id="GO:0071039">
    <property type="term" value="P:nuclear polyadenylation-dependent CUT catabolic process"/>
    <property type="evidence" value="ECO:0007669"/>
    <property type="project" value="TreeGrafter"/>
</dbReference>
<dbReference type="SUPFAM" id="SSF57756">
    <property type="entry name" value="Retrovirus zinc finger-like domains"/>
    <property type="match status" value="1"/>
</dbReference>
<sequence>MDHRSYGEDKYDSDLIDEETESRLYSAVFFDKQMSYNSVLEQTKPLAPSFSYLSESYRSPVSEHVDNQNDSVTDALTNSAREKTISSEDECEKSGEYLLNSSSSSGCSVVLCGDDDSNKATVSPRGVVLGVSHDTLLHIQNEHSPLHALEKTVPGDDADIWKICNADRQSSRSSDARYFNSLDDSLCSECGDHKGRAHRCHRVCIFCGEEGHEKDQCDKVYCYACFAPGHSKNECHLLKSLKKSKCERCGQQGHISTLCTELWRQYRNTTTEGKPVRLHYTVQSKGCCNCGRMGHTVEDCRCRPFRSQFLGPLPKRRVTVYDKKDIYESLRSDLARVCATKKKRKKKEMEISEEAENNNHREAQKISKPQKAKKKKGKKAKAKNLGEGHNGNNLQRKIGGKQLSRSYLEFLASLRTVENEENKSEEQRSKSQPANSNFNASCAASSSSYNYEANESDFRITQRTKKKWKMRYKFFKAINFSSYSMNSFIHLYYYFHNKYQLVYLKINFSDCCISCSKVL</sequence>
<dbReference type="GO" id="GO:0071036">
    <property type="term" value="P:nuclear polyadenylation-dependent snoRNA catabolic process"/>
    <property type="evidence" value="ECO:0007669"/>
    <property type="project" value="TreeGrafter"/>
</dbReference>
<feature type="domain" description="CCHC-type" evidence="11">
    <location>
        <begin position="204"/>
        <end position="219"/>
    </location>
</feature>
<dbReference type="SMART" id="SM00343">
    <property type="entry name" value="ZnF_C2HC"/>
    <property type="match status" value="4"/>
</dbReference>
<reference evidence="13 14" key="2">
    <citation type="submission" date="2023-11" db="UniProtKB">
        <authorList>
            <consortium name="WormBaseParasite"/>
        </authorList>
    </citation>
    <scope>IDENTIFICATION</scope>
</reference>
<dbReference type="PANTHER" id="PTHR46543">
    <property type="entry name" value="ZINC FINGER CCHC DOMAIN-CONTAINING PROTEIN 7"/>
    <property type="match status" value="1"/>
</dbReference>
<dbReference type="InterPro" id="IPR036875">
    <property type="entry name" value="Znf_CCHC_sf"/>
</dbReference>
<evidence type="ECO:0000256" key="1">
    <source>
        <dbReference type="ARBA" id="ARBA00004123"/>
    </source>
</evidence>
<evidence type="ECO:0000313" key="13">
    <source>
        <dbReference type="WBParaSite" id="TREG1_13630.2"/>
    </source>
</evidence>
<dbReference type="GO" id="GO:0003723">
    <property type="term" value="F:RNA binding"/>
    <property type="evidence" value="ECO:0007669"/>
    <property type="project" value="TreeGrafter"/>
</dbReference>
<evidence type="ECO:0000259" key="11">
    <source>
        <dbReference type="PROSITE" id="PS50158"/>
    </source>
</evidence>
<feature type="region of interest" description="Disordered" evidence="10">
    <location>
        <begin position="345"/>
        <end position="398"/>
    </location>
</feature>
<evidence type="ECO:0000256" key="3">
    <source>
        <dbReference type="ARBA" id="ARBA00022737"/>
    </source>
</evidence>
<keyword evidence="12" id="KW-1185">Reference proteome</keyword>
<evidence type="ECO:0000256" key="6">
    <source>
        <dbReference type="ARBA" id="ARBA00023242"/>
    </source>
</evidence>
<comment type="subcellular location">
    <subcellularLocation>
        <location evidence="1">Nucleus</location>
    </subcellularLocation>
</comment>
<keyword evidence="6" id="KW-0539">Nucleus</keyword>
<dbReference type="GO" id="GO:0031499">
    <property type="term" value="C:TRAMP complex"/>
    <property type="evidence" value="ECO:0007669"/>
    <property type="project" value="TreeGrafter"/>
</dbReference>
<evidence type="ECO:0000256" key="8">
    <source>
        <dbReference type="ARBA" id="ARBA00043023"/>
    </source>
</evidence>
<keyword evidence="3" id="KW-0677">Repeat</keyword>
<evidence type="ECO:0000256" key="7">
    <source>
        <dbReference type="ARBA" id="ARBA00041190"/>
    </source>
</evidence>
<dbReference type="PANTHER" id="PTHR46543:SF1">
    <property type="entry name" value="ZINC FINGER CCHC DOMAIN-CONTAINING PROTEIN 7"/>
    <property type="match status" value="1"/>
</dbReference>
<feature type="domain" description="CCHC-type" evidence="11">
    <location>
        <begin position="287"/>
        <end position="301"/>
    </location>
</feature>
<accession>A0AA85J7X6</accession>
<dbReference type="AlphaFoldDB" id="A0AA85J7X6"/>
<keyword evidence="2" id="KW-0479">Metal-binding</keyword>
<dbReference type="WBParaSite" id="TREG1_13630.2">
    <property type="protein sequence ID" value="TREG1_13630.2"/>
    <property type="gene ID" value="TREG1_13630"/>
</dbReference>
<keyword evidence="5" id="KW-0862">Zinc</keyword>
<evidence type="ECO:0000313" key="14">
    <source>
        <dbReference type="WBParaSite" id="TREG1_13630.3"/>
    </source>
</evidence>
<organism evidence="12 14">
    <name type="scientific">Trichobilharzia regenti</name>
    <name type="common">Nasal bird schistosome</name>
    <dbReference type="NCBI Taxonomy" id="157069"/>
    <lineage>
        <taxon>Eukaryota</taxon>
        <taxon>Metazoa</taxon>
        <taxon>Spiralia</taxon>
        <taxon>Lophotrochozoa</taxon>
        <taxon>Platyhelminthes</taxon>
        <taxon>Trematoda</taxon>
        <taxon>Digenea</taxon>
        <taxon>Strigeidida</taxon>
        <taxon>Schistosomatoidea</taxon>
        <taxon>Schistosomatidae</taxon>
        <taxon>Trichobilharzia</taxon>
    </lineage>
</organism>
<keyword evidence="4 9" id="KW-0863">Zinc-finger</keyword>
<evidence type="ECO:0000256" key="5">
    <source>
        <dbReference type="ARBA" id="ARBA00022833"/>
    </source>
</evidence>
<reference evidence="12" key="1">
    <citation type="submission" date="2022-06" db="EMBL/GenBank/DDBJ databases">
        <authorList>
            <person name="Berger JAMES D."/>
            <person name="Berger JAMES D."/>
        </authorList>
    </citation>
    <scope>NUCLEOTIDE SEQUENCE [LARGE SCALE GENOMIC DNA]</scope>
</reference>
<dbReference type="GO" id="GO:0071031">
    <property type="term" value="P:nuclear mRNA surveillance of mRNA 3'-end processing"/>
    <property type="evidence" value="ECO:0007669"/>
    <property type="project" value="TreeGrafter"/>
</dbReference>
<proteinExistence type="predicted"/>
<dbReference type="PROSITE" id="PS50158">
    <property type="entry name" value="ZF_CCHC"/>
    <property type="match status" value="3"/>
</dbReference>
<dbReference type="Proteomes" id="UP000050795">
    <property type="component" value="Unassembled WGS sequence"/>
</dbReference>
<name>A0AA85J7X6_TRIRE</name>
<dbReference type="InterPro" id="IPR051644">
    <property type="entry name" value="TRAMP_AT-DNA-binding"/>
</dbReference>
<dbReference type="WBParaSite" id="TREG1_13630.3">
    <property type="protein sequence ID" value="TREG1_13630.3"/>
    <property type="gene ID" value="TREG1_13630"/>
</dbReference>
<feature type="compositionally biased region" description="Basic residues" evidence="10">
    <location>
        <begin position="368"/>
        <end position="382"/>
    </location>
</feature>
<evidence type="ECO:0000256" key="4">
    <source>
        <dbReference type="ARBA" id="ARBA00022771"/>
    </source>
</evidence>
<dbReference type="GO" id="GO:0071035">
    <property type="term" value="P:nuclear polyadenylation-dependent rRNA catabolic process"/>
    <property type="evidence" value="ECO:0007669"/>
    <property type="project" value="TreeGrafter"/>
</dbReference>
<feature type="domain" description="CCHC-type" evidence="11">
    <location>
        <begin position="245"/>
        <end position="261"/>
    </location>
</feature>
<evidence type="ECO:0000313" key="12">
    <source>
        <dbReference type="Proteomes" id="UP000050795"/>
    </source>
</evidence>
<dbReference type="Gene3D" id="4.10.60.10">
    <property type="entry name" value="Zinc finger, CCHC-type"/>
    <property type="match status" value="1"/>
</dbReference>
<dbReference type="GO" id="GO:0008270">
    <property type="term" value="F:zinc ion binding"/>
    <property type="evidence" value="ECO:0007669"/>
    <property type="project" value="UniProtKB-KW"/>
</dbReference>
<protein>
    <recommendedName>
        <fullName evidence="7">Zinc finger CCHC domain-containing protein 7</fullName>
    </recommendedName>
    <alternativeName>
        <fullName evidence="8">TRAMP-like complex RNA-binding factor ZCCHC7</fullName>
    </alternativeName>
</protein>
<dbReference type="GO" id="GO:0071037">
    <property type="term" value="P:nuclear polyadenylation-dependent snRNA catabolic process"/>
    <property type="evidence" value="ECO:0007669"/>
    <property type="project" value="TreeGrafter"/>
</dbReference>
<dbReference type="InterPro" id="IPR001878">
    <property type="entry name" value="Znf_CCHC"/>
</dbReference>
<evidence type="ECO:0000256" key="10">
    <source>
        <dbReference type="SAM" id="MobiDB-lite"/>
    </source>
</evidence>
<evidence type="ECO:0000256" key="2">
    <source>
        <dbReference type="ARBA" id="ARBA00022723"/>
    </source>
</evidence>